<evidence type="ECO:0000313" key="10">
    <source>
        <dbReference type="EMBL" id="PKA61759.1"/>
    </source>
</evidence>
<protein>
    <submittedName>
        <fullName evidence="10">Methyl-CpG-binding domain-containing protein 9</fullName>
        <ecNumber evidence="10">3.6.4.12</ecNumber>
    </submittedName>
</protein>
<keyword evidence="11" id="KW-1185">Reference proteome</keyword>
<dbReference type="SUPFAM" id="SSF57903">
    <property type="entry name" value="FYVE/PHD zinc finger"/>
    <property type="match status" value="3"/>
</dbReference>
<evidence type="ECO:0000259" key="9">
    <source>
        <dbReference type="PROSITE" id="PS50827"/>
    </source>
</evidence>
<feature type="compositionally biased region" description="Basic and acidic residues" evidence="7">
    <location>
        <begin position="1453"/>
        <end position="1463"/>
    </location>
</feature>
<dbReference type="PROSITE" id="PS01359">
    <property type="entry name" value="ZF_PHD_1"/>
    <property type="match status" value="1"/>
</dbReference>
<evidence type="ECO:0000256" key="1">
    <source>
        <dbReference type="ARBA" id="ARBA00004123"/>
    </source>
</evidence>
<evidence type="ECO:0000256" key="5">
    <source>
        <dbReference type="ARBA" id="ARBA00023242"/>
    </source>
</evidence>
<dbReference type="PANTHER" id="PTHR46508">
    <property type="entry name" value="PHD FINGER FAMILY PROTEIN"/>
    <property type="match status" value="1"/>
</dbReference>
<evidence type="ECO:0000256" key="7">
    <source>
        <dbReference type="SAM" id="MobiDB-lite"/>
    </source>
</evidence>
<dbReference type="Proteomes" id="UP000236161">
    <property type="component" value="Unassembled WGS sequence"/>
</dbReference>
<dbReference type="Gene3D" id="3.30.40.10">
    <property type="entry name" value="Zinc/RING finger domain, C3HC4 (zinc finger)"/>
    <property type="match status" value="2"/>
</dbReference>
<dbReference type="Pfam" id="PF00628">
    <property type="entry name" value="PHD"/>
    <property type="match status" value="1"/>
</dbReference>
<keyword evidence="4" id="KW-0862">Zinc</keyword>
<dbReference type="PROSITE" id="PS50016">
    <property type="entry name" value="ZF_PHD_2"/>
    <property type="match status" value="1"/>
</dbReference>
<dbReference type="STRING" id="1088818.A0A2I0B1T7"/>
<evidence type="ECO:0000256" key="6">
    <source>
        <dbReference type="PROSITE-ProRule" id="PRU00146"/>
    </source>
</evidence>
<organism evidence="10 11">
    <name type="scientific">Apostasia shenzhenica</name>
    <dbReference type="NCBI Taxonomy" id="1088818"/>
    <lineage>
        <taxon>Eukaryota</taxon>
        <taxon>Viridiplantae</taxon>
        <taxon>Streptophyta</taxon>
        <taxon>Embryophyta</taxon>
        <taxon>Tracheophyta</taxon>
        <taxon>Spermatophyta</taxon>
        <taxon>Magnoliopsida</taxon>
        <taxon>Liliopsida</taxon>
        <taxon>Asparagales</taxon>
        <taxon>Orchidaceae</taxon>
        <taxon>Apostasioideae</taxon>
        <taxon>Apostasia</taxon>
    </lineage>
</organism>
<dbReference type="Pfam" id="PF24294">
    <property type="entry name" value="Chromo_PTM"/>
    <property type="match status" value="1"/>
</dbReference>
<dbReference type="InterPro" id="IPR001965">
    <property type="entry name" value="Znf_PHD"/>
</dbReference>
<dbReference type="GO" id="GO:0005634">
    <property type="term" value="C:nucleus"/>
    <property type="evidence" value="ECO:0007669"/>
    <property type="project" value="UniProtKB-SubCell"/>
</dbReference>
<feature type="domain" description="DDT" evidence="9">
    <location>
        <begin position="252"/>
        <end position="312"/>
    </location>
</feature>
<reference evidence="10 11" key="1">
    <citation type="journal article" date="2017" name="Nature">
        <title>The Apostasia genome and the evolution of orchids.</title>
        <authorList>
            <person name="Zhang G.Q."/>
            <person name="Liu K.W."/>
            <person name="Li Z."/>
            <person name="Lohaus R."/>
            <person name="Hsiao Y.Y."/>
            <person name="Niu S.C."/>
            <person name="Wang J.Y."/>
            <person name="Lin Y.C."/>
            <person name="Xu Q."/>
            <person name="Chen L.J."/>
            <person name="Yoshida K."/>
            <person name="Fujiwara S."/>
            <person name="Wang Z.W."/>
            <person name="Zhang Y.Q."/>
            <person name="Mitsuda N."/>
            <person name="Wang M."/>
            <person name="Liu G.H."/>
            <person name="Pecoraro L."/>
            <person name="Huang H.X."/>
            <person name="Xiao X.J."/>
            <person name="Lin M."/>
            <person name="Wu X.Y."/>
            <person name="Wu W.L."/>
            <person name="Chen Y.Y."/>
            <person name="Chang S.B."/>
            <person name="Sakamoto S."/>
            <person name="Ohme-Takagi M."/>
            <person name="Yagi M."/>
            <person name="Zeng S.J."/>
            <person name="Shen C.Y."/>
            <person name="Yeh C.M."/>
            <person name="Luo Y.B."/>
            <person name="Tsai W.C."/>
            <person name="Van de Peer Y."/>
            <person name="Liu Z.J."/>
        </authorList>
    </citation>
    <scope>NUCLEOTIDE SEQUENCE [LARGE SCALE GENOMIC DNA]</scope>
    <source>
        <strain evidence="11">cv. Shenzhen</strain>
        <tissue evidence="10">Stem</tissue>
    </source>
</reference>
<dbReference type="GO" id="GO:0016787">
    <property type="term" value="F:hydrolase activity"/>
    <property type="evidence" value="ECO:0007669"/>
    <property type="project" value="UniProtKB-KW"/>
</dbReference>
<sequence length="1577" mass="176654">MELVGMAIRKCFLGFGTFSGFVESHDAAAGLFKIRYENGASEEVGLDEIAAILREMGLESRIDPLPRRSGRGRPRKRRCLDLGNLHAVDGVSGEAVANGFCVSGEKLGRIVGCDVDGGKNGYLIDCPEEKASLGGLDVRDSPKEEVLPDSAGERRDEDLGGEGVLFDADRNDEESVGKRRKLSRQAKLTPDMPLRRSARRASASLLSSLDGVTIKNETAFENGEPFCKTLEYGTQYSKSPLPPSSSVLDIDGLSVLDLFSVYSCLRSFSRSLFLSPFSLEALVAALRCKYANPLIDSIHFSILWALKTHLEQLMEEGSQSAKDCLRNLNWDLLDLVTWPVFLAEYLVLRVPALRKTFKLITSLKILDVEYYQQPAEVKLEILCCLCDNVVEVECLRSELHRRVTEVEYSGDLNYNMNFSRKQRYSMRDGESSILQGDVDDLADWNSDECCLCRMDGILICCDGCPAAFHSRCVGVAKDLLPDGEWYCPECVVNKDGVVSSLTPFKGADILGRDLHGRLYSACCGYLLVFNSCHCDVLCHYYHKNDLYSVIKILKSEPSPSDEIGDAISAYWGFSINSSFSSYRYACDDDNVSQQVLDGKFSGTSFLVGDTERVSCLEPSDAVASLQSSTVSAVLLEENPNKPTSSKQTANMVDAISVIQTSLLNGGDFSVDCSTSVGSFPGKSTEQVTGREGSSEKKRTSTSHLPSDPCNYVNYYRFGLVTAAMAQELLSKSSKVNDKSSLKSDEFMKSDQLKIISKKSLQWHWYECYNRLDIQKEDCGWCFACKKSSDAECLFKVIHKKHLEAFKINVEGSTDHAAWLHSEKIKRSQILFAIDRILLIEDRVRSLLLGSWENLREQWRRSVMQADDVASVKFLLLALESNLRRVALSPEWLKAVDSDRTVGSASFSMKEFIWWRGGKQSRQQFRWKMLPRTLASKSGRQAGFRKISSIFYPDGSEFAKRNKCIAWQVAVEMSKNLAQLLYLVKEFDSNIKWEEISSSQLFLPLTKESKTLAKLFKQTVIRKKCVEGAEVKYLLDFGKRELIPAIVTKHGKLFEESSDKRKRFWLNEIYIPLSLIGAYEEKKLSRSLKKKDAGNTNVKRTIFKLNRTKQLKGLSYLFSRKQNSEKHLCGHCNKHVLVGESVNCQYCDGFFHRKHFRVPKGTSVTVYTCLKCKEKETVTKSAVPPTSGKKRKVSAIWEGNSISMSKKSKQKQDSMIKSNKNMVSLAKKSKERQLSMTKKSKGAMISLARKSKKKLPSMVISVRKNPVRMVRKAQQNIIQLANKSKLKPNKNKIVVVKKKKRTVRKSRYSVQSEKLNYANPDCLVNCCKKKRTICHHSYWLNGLLWVKDPAGERGRSFREKKVLLPLQPAAIQPICSLCHRDYDVGLIYVSCETCGDWFHGDAFGLELDSISYLAGLKCHKCCLKHAPVCPFWKDPAISVIESNKGCITTAEAVDGEHQQKKNEPKNLANEENPTVTFSEDHPYEVISEAACSTCEGQLVVSGEIMLEPSGTVELSDHHNANATVCLGQNVAEIRITSHIVEEGTRNIAVVSEEILLAADHSSELHKEVSSIGTSTPLV</sequence>
<dbReference type="InterPro" id="IPR011011">
    <property type="entry name" value="Znf_FYVE_PHD"/>
</dbReference>
<evidence type="ECO:0000259" key="8">
    <source>
        <dbReference type="PROSITE" id="PS50016"/>
    </source>
</evidence>
<dbReference type="PANTHER" id="PTHR46508:SF5">
    <property type="entry name" value="PHD-FINGER AND DNA BINDING DOMAIN-CONTAINING PROTEIN"/>
    <property type="match status" value="1"/>
</dbReference>
<evidence type="ECO:0000313" key="11">
    <source>
        <dbReference type="Proteomes" id="UP000236161"/>
    </source>
</evidence>
<dbReference type="OrthoDB" id="784962at2759"/>
<dbReference type="InterPro" id="IPR018501">
    <property type="entry name" value="DDT_dom"/>
</dbReference>
<dbReference type="GO" id="GO:0003678">
    <property type="term" value="F:DNA helicase activity"/>
    <property type="evidence" value="ECO:0007669"/>
    <property type="project" value="UniProtKB-EC"/>
</dbReference>
<dbReference type="SMART" id="SM00249">
    <property type="entry name" value="PHD"/>
    <property type="match status" value="3"/>
</dbReference>
<name>A0A2I0B1T7_9ASPA</name>
<dbReference type="GO" id="GO:0008270">
    <property type="term" value="F:zinc ion binding"/>
    <property type="evidence" value="ECO:0007669"/>
    <property type="project" value="UniProtKB-KW"/>
</dbReference>
<dbReference type="CDD" id="cd15489">
    <property type="entry name" value="PHD_SF"/>
    <property type="match status" value="1"/>
</dbReference>
<dbReference type="EC" id="3.6.4.12" evidence="10"/>
<dbReference type="InterPro" id="IPR013083">
    <property type="entry name" value="Znf_RING/FYVE/PHD"/>
</dbReference>
<evidence type="ECO:0000256" key="4">
    <source>
        <dbReference type="ARBA" id="ARBA00022833"/>
    </source>
</evidence>
<evidence type="ECO:0000256" key="2">
    <source>
        <dbReference type="ARBA" id="ARBA00022723"/>
    </source>
</evidence>
<feature type="region of interest" description="Disordered" evidence="7">
    <location>
        <begin position="681"/>
        <end position="704"/>
    </location>
</feature>
<dbReference type="SMART" id="SM00571">
    <property type="entry name" value="DDT"/>
    <property type="match status" value="1"/>
</dbReference>
<keyword evidence="5" id="KW-0539">Nucleus</keyword>
<feature type="region of interest" description="Disordered" evidence="7">
    <location>
        <begin position="134"/>
        <end position="195"/>
    </location>
</feature>
<dbReference type="InterPro" id="IPR047365">
    <property type="entry name" value="Tudor_AtPTM-like"/>
</dbReference>
<feature type="region of interest" description="Disordered" evidence="7">
    <location>
        <begin position="1453"/>
        <end position="1473"/>
    </location>
</feature>
<dbReference type="InterPro" id="IPR019787">
    <property type="entry name" value="Znf_PHD-finger"/>
</dbReference>
<feature type="compositionally biased region" description="Basic and acidic residues" evidence="7">
    <location>
        <begin position="134"/>
        <end position="158"/>
    </location>
</feature>
<dbReference type="Pfam" id="PF21743">
    <property type="entry name" value="PTM_DIR17_Tudor"/>
    <property type="match status" value="1"/>
</dbReference>
<proteinExistence type="predicted"/>
<gene>
    <name evidence="10" type="primary">MBD9</name>
    <name evidence="10" type="ORF">AXF42_Ash008590</name>
</gene>
<feature type="domain" description="PHD-type" evidence="8">
    <location>
        <begin position="446"/>
        <end position="493"/>
    </location>
</feature>
<accession>A0A2I0B1T7</accession>
<dbReference type="Pfam" id="PF02791">
    <property type="entry name" value="DDT"/>
    <property type="match status" value="1"/>
</dbReference>
<dbReference type="PROSITE" id="PS50827">
    <property type="entry name" value="DDT"/>
    <property type="match status" value="1"/>
</dbReference>
<feature type="compositionally biased region" description="Basic and acidic residues" evidence="7">
    <location>
        <begin position="167"/>
        <end position="177"/>
    </location>
</feature>
<dbReference type="InterPro" id="IPR056618">
    <property type="entry name" value="Chromo_PTM"/>
</dbReference>
<keyword evidence="3 6" id="KW-0863">Zinc-finger</keyword>
<keyword evidence="10" id="KW-0378">Hydrolase</keyword>
<comment type="subcellular location">
    <subcellularLocation>
        <location evidence="1">Nucleus</location>
    </subcellularLocation>
</comment>
<dbReference type="EMBL" id="KZ451923">
    <property type="protein sequence ID" value="PKA61759.1"/>
    <property type="molecule type" value="Genomic_DNA"/>
</dbReference>
<evidence type="ECO:0000256" key="3">
    <source>
        <dbReference type="ARBA" id="ARBA00022771"/>
    </source>
</evidence>
<keyword evidence="2" id="KW-0479">Metal-binding</keyword>
<dbReference type="InterPro" id="IPR019786">
    <property type="entry name" value="Zinc_finger_PHD-type_CS"/>
</dbReference>